<feature type="domain" description="SRCR" evidence="8">
    <location>
        <begin position="587"/>
        <end position="688"/>
    </location>
</feature>
<dbReference type="PRINTS" id="PR00258">
    <property type="entry name" value="SPERACTRCPTR"/>
</dbReference>
<keyword evidence="2" id="KW-0677">Repeat</keyword>
<feature type="disulfide bond" evidence="4">
    <location>
        <begin position="206"/>
        <end position="216"/>
    </location>
</feature>
<feature type="disulfide bond" evidence="4">
    <location>
        <begin position="986"/>
        <end position="1047"/>
    </location>
</feature>
<feature type="disulfide bond" evidence="4">
    <location>
        <begin position="551"/>
        <end position="561"/>
    </location>
</feature>
<feature type="disulfide bond" evidence="4">
    <location>
        <begin position="520"/>
        <end position="581"/>
    </location>
</feature>
<evidence type="ECO:0000256" key="5">
    <source>
        <dbReference type="SAM" id="MobiDB-lite"/>
    </source>
</evidence>
<dbReference type="InterPro" id="IPR036772">
    <property type="entry name" value="SRCR-like_dom_sf"/>
</dbReference>
<dbReference type="PANTHER" id="PTHR19331">
    <property type="entry name" value="SCAVENGER RECEPTOR DOMAIN-CONTAINING"/>
    <property type="match status" value="1"/>
</dbReference>
<evidence type="ECO:0000313" key="10">
    <source>
        <dbReference type="RefSeq" id="XP_070644737.1"/>
    </source>
</evidence>
<feature type="disulfide bond" evidence="4">
    <location>
        <begin position="973"/>
        <end position="1037"/>
    </location>
</feature>
<feature type="disulfide bond" evidence="4">
    <location>
        <begin position="867"/>
        <end position="928"/>
    </location>
</feature>
<feature type="signal peptide" evidence="7">
    <location>
        <begin position="1"/>
        <end position="23"/>
    </location>
</feature>
<evidence type="ECO:0000313" key="9">
    <source>
        <dbReference type="Proteomes" id="UP001652663"/>
    </source>
</evidence>
<feature type="disulfide bond" evidence="4">
    <location>
        <begin position="1017"/>
        <end position="1027"/>
    </location>
</feature>
<keyword evidence="3 4" id="KW-1015">Disulfide bond</keyword>
<feature type="disulfide bond" evidence="4">
    <location>
        <begin position="448"/>
        <end position="458"/>
    </location>
</feature>
<keyword evidence="6" id="KW-0472">Membrane</keyword>
<feature type="compositionally biased region" description="Acidic residues" evidence="5">
    <location>
        <begin position="1161"/>
        <end position="1170"/>
    </location>
</feature>
<feature type="disulfide bond" evidence="4">
    <location>
        <begin position="657"/>
        <end position="667"/>
    </location>
</feature>
<feature type="domain" description="SRCR" evidence="8">
    <location>
        <begin position="829"/>
        <end position="929"/>
    </location>
</feature>
<feature type="disulfide bond" evidence="4">
    <location>
        <begin position="626"/>
        <end position="687"/>
    </location>
</feature>
<comment type="caution">
    <text evidence="4">Lacks conserved residue(s) required for the propagation of feature annotation.</text>
</comment>
<keyword evidence="6" id="KW-1133">Transmembrane helix</keyword>
<feature type="domain" description="SRCR" evidence="8">
    <location>
        <begin position="724"/>
        <end position="824"/>
    </location>
</feature>
<dbReference type="Gene3D" id="3.10.250.10">
    <property type="entry name" value="SRCR-like domain"/>
    <property type="match status" value="9"/>
</dbReference>
<reference evidence="10" key="1">
    <citation type="submission" date="2025-08" db="UniProtKB">
        <authorList>
            <consortium name="RefSeq"/>
        </authorList>
    </citation>
    <scope>IDENTIFICATION</scope>
    <source>
        <tissue evidence="10">Blood</tissue>
    </source>
</reference>
<dbReference type="PANTHER" id="PTHR19331:SF468">
    <property type="entry name" value="SCAVENGER RECEPTOR CYSTEINE-RICH TYPE 1 PROTEIN M160"/>
    <property type="match status" value="1"/>
</dbReference>
<feature type="disulfide bond" evidence="4">
    <location>
        <begin position="762"/>
        <end position="823"/>
    </location>
</feature>
<dbReference type="PROSITE" id="PS00420">
    <property type="entry name" value="SRCR_1"/>
    <property type="match status" value="2"/>
</dbReference>
<evidence type="ECO:0000256" key="3">
    <source>
        <dbReference type="ARBA" id="ARBA00023157"/>
    </source>
</evidence>
<evidence type="ECO:0000256" key="1">
    <source>
        <dbReference type="ARBA" id="ARBA00022729"/>
    </source>
</evidence>
<dbReference type="GeneID" id="109559712"/>
<gene>
    <name evidence="10" type="primary">LOC109559712</name>
</gene>
<feature type="compositionally biased region" description="Acidic residues" evidence="5">
    <location>
        <begin position="1208"/>
        <end position="1217"/>
    </location>
</feature>
<feature type="domain" description="SRCR" evidence="8">
    <location>
        <begin position="28"/>
        <end position="134"/>
    </location>
</feature>
<feature type="disulfide bond" evidence="4">
    <location>
        <begin position="793"/>
        <end position="803"/>
    </location>
</feature>
<feature type="region of interest" description="Disordered" evidence="5">
    <location>
        <begin position="1135"/>
        <end position="1247"/>
    </location>
</feature>
<feature type="chain" id="PRO_5046843988" evidence="7">
    <location>
        <begin position="24"/>
        <end position="1247"/>
    </location>
</feature>
<protein>
    <submittedName>
        <fullName evidence="10">Antigen WC1.1-like isoform X2</fullName>
    </submittedName>
</protein>
<feature type="domain" description="SRCR" evidence="8">
    <location>
        <begin position="948"/>
        <end position="1048"/>
    </location>
</feature>
<organism evidence="9 10">
    <name type="scientific">Bos indicus</name>
    <name type="common">Zebu</name>
    <dbReference type="NCBI Taxonomy" id="9915"/>
    <lineage>
        <taxon>Eukaryota</taxon>
        <taxon>Metazoa</taxon>
        <taxon>Chordata</taxon>
        <taxon>Craniata</taxon>
        <taxon>Vertebrata</taxon>
        <taxon>Euteleostomi</taxon>
        <taxon>Mammalia</taxon>
        <taxon>Eutheria</taxon>
        <taxon>Laurasiatheria</taxon>
        <taxon>Artiodactyla</taxon>
        <taxon>Ruminantia</taxon>
        <taxon>Pecora</taxon>
        <taxon>Bovidae</taxon>
        <taxon>Bovinae</taxon>
        <taxon>Bos</taxon>
    </lineage>
</organism>
<name>A0ABM4SAB0_BOSIN</name>
<dbReference type="InterPro" id="IPR001190">
    <property type="entry name" value="SRCR"/>
</dbReference>
<feature type="disulfide bond" evidence="4">
    <location>
        <begin position="404"/>
        <end position="468"/>
    </location>
</feature>
<evidence type="ECO:0000259" key="8">
    <source>
        <dbReference type="PROSITE" id="PS50287"/>
    </source>
</evidence>
<feature type="disulfide bond" evidence="4">
    <location>
        <begin position="854"/>
        <end position="918"/>
    </location>
</feature>
<feature type="disulfide bond" evidence="4">
    <location>
        <begin position="613"/>
        <end position="677"/>
    </location>
</feature>
<dbReference type="SMART" id="SM00202">
    <property type="entry name" value="SR"/>
    <property type="match status" value="9"/>
</dbReference>
<feature type="transmembrane region" description="Helical" evidence="6">
    <location>
        <begin position="1074"/>
        <end position="1098"/>
    </location>
</feature>
<evidence type="ECO:0000256" key="2">
    <source>
        <dbReference type="ARBA" id="ARBA00022737"/>
    </source>
</evidence>
<feature type="disulfide bond" evidence="4">
    <location>
        <begin position="749"/>
        <end position="813"/>
    </location>
</feature>
<dbReference type="RefSeq" id="XP_070644737.1">
    <property type="nucleotide sequence ID" value="XM_070788636.1"/>
</dbReference>
<feature type="disulfide bond" evidence="4">
    <location>
        <begin position="312"/>
        <end position="322"/>
    </location>
</feature>
<feature type="domain" description="SRCR" evidence="8">
    <location>
        <begin position="379"/>
        <end position="479"/>
    </location>
</feature>
<proteinExistence type="predicted"/>
<dbReference type="SUPFAM" id="SSF56487">
    <property type="entry name" value="SRCR-like"/>
    <property type="match status" value="9"/>
</dbReference>
<dbReference type="Proteomes" id="UP001652663">
    <property type="component" value="Chromosome 5"/>
</dbReference>
<sequence length="1247" mass="133972">MALGRHLSLRGLCVLLLGTMVGGQVLELRLKDGAHRCEGRVEVKYKGEWGTVYAENWLINGVEDVCRRLECGVAIDAPRGSYFGPRLGPIWFSYVSCESIEAESTLSIYKCVHIDFKNYNDTFSHDQDIGAVCSGSVRLFGGDRPCSGRVEVHSGKAWIPVSDGNFTLPTAQVICAELGCGKVASVLKHMPFRESDGQVWAEEFRCEGEEPELRVCPRVPCPGGTCHHSGAAQVACSAYSEIRLVTNGSSQCDGQVEINISGRWRALCASHWSLANANVVCRQLGCGVAISTPGGPHLVGRDDQISTVRFHCLGSESFLWSCPVTSLGGSDCSHGNTASVICSGNQTQVLPQCSDSLSEPTGSAASEESAPYCSDSRQLRLVDGGGPCAGRVEILDQGSWGTICDDGWDLDDARVVCRQLGCGEALNAMGSAHFGAGSGPIWLDTLGCRGKESHVWKCPSRGWRVHNCSHDNDAGVVCSGFVRLVGDDGPCSGRVEVRPGEDWTPVSDGNFTLPTAQVICAELGCGEAVSVLGHELFRESDGQVWAEEFRCEGEERKLWWCPRVPCPGGTCHHSGAAQVVCSAYSEVRLMTNGSSQCEGQVEMKISGRWRALCASHWSLANANVVCRQLGCGIAISTPRGPHLVERGDQISTVRFHCSGAESFLWSCPVTALGGPDCSHGNTASVTCSGNQTQVLPQCNDSASEPAGSAASEESAPYCSESRQLRLVDGGGLCAGRVEILDQGSWGTICDDGWDLDDALVVCRQLSCGEALNATRSAHFGEGPGPIWLDDLNCTGNESHVWRCPSRGWGRHDCRHKEDAGVICSEFLALRMVSEDQECAGWLEVFYNGTWGSVCRSPMDDVTVSIICSQLGCGDSGSLNTSVGLREGSRPHWVDGIQCQRTDPSLWQCPSDPWNYNSCFPKEEAYISCAGRRPKSCPTAAPCTDREKLRLRGGDTECSGRVEVWHSGSWGTVCDDSWSLEEAKVVCQQLGCGQALEALQAATFGPGNGSIWLDEVQCRGQESSLWDCAAEPWGQSDCKHKEDAGVRCSGARTSLPPTTAGTRPTSNPLSGIFSLPWVFCFILGALLFLVLIILVTQLLRRRAERRALSSYEDALAEAVYEELDYLVTQKGGLLGSPGFLSDDEDNDDSRSAPAPDQRTDAPGEDYDDAEEVPVPRDPPASQGSEEEVLPVKEDGMRSQTGSSLFVFGEEADPGEGEESPWLLQGDKGDPGYDDIELSAPGTSTVTFP</sequence>
<dbReference type="Pfam" id="PF00530">
    <property type="entry name" value="SRCR"/>
    <property type="match status" value="9"/>
</dbReference>
<feature type="disulfide bond" evidence="4">
    <location>
        <begin position="898"/>
        <end position="908"/>
    </location>
</feature>
<feature type="disulfide bond" evidence="4">
    <location>
        <begin position="268"/>
        <end position="332"/>
    </location>
</feature>
<feature type="disulfide bond" evidence="4">
    <location>
        <begin position="417"/>
        <end position="478"/>
    </location>
</feature>
<dbReference type="PROSITE" id="PS50287">
    <property type="entry name" value="SRCR_2"/>
    <property type="match status" value="9"/>
</dbReference>
<keyword evidence="6" id="KW-0812">Transmembrane</keyword>
<keyword evidence="9" id="KW-1185">Reference proteome</keyword>
<accession>A0ABM4SAB0</accession>
<feature type="domain" description="SRCR" evidence="8">
    <location>
        <begin position="482"/>
        <end position="582"/>
    </location>
</feature>
<feature type="disulfide bond" evidence="4">
    <location>
        <begin position="281"/>
        <end position="342"/>
    </location>
</feature>
<feature type="disulfide bond" evidence="4">
    <location>
        <begin position="175"/>
        <end position="236"/>
    </location>
</feature>
<keyword evidence="1 7" id="KW-0732">Signal</keyword>
<feature type="domain" description="SRCR" evidence="8">
    <location>
        <begin position="137"/>
        <end position="237"/>
    </location>
</feature>
<evidence type="ECO:0000256" key="4">
    <source>
        <dbReference type="PROSITE-ProRule" id="PRU00196"/>
    </source>
</evidence>
<evidence type="ECO:0000256" key="6">
    <source>
        <dbReference type="SAM" id="Phobius"/>
    </source>
</evidence>
<feature type="domain" description="SRCR" evidence="8">
    <location>
        <begin position="242"/>
        <end position="343"/>
    </location>
</feature>
<evidence type="ECO:0000256" key="7">
    <source>
        <dbReference type="SAM" id="SignalP"/>
    </source>
</evidence>